<dbReference type="SUPFAM" id="SSF103473">
    <property type="entry name" value="MFS general substrate transporter"/>
    <property type="match status" value="1"/>
</dbReference>
<feature type="transmembrane region" description="Helical" evidence="7">
    <location>
        <begin position="375"/>
        <end position="395"/>
    </location>
</feature>
<dbReference type="GO" id="GO:0016020">
    <property type="term" value="C:membrane"/>
    <property type="evidence" value="ECO:0007669"/>
    <property type="project" value="UniProtKB-SubCell"/>
</dbReference>
<dbReference type="AlphaFoldDB" id="A0A1R2BLR7"/>
<feature type="transmembrane region" description="Helical" evidence="7">
    <location>
        <begin position="15"/>
        <end position="38"/>
    </location>
</feature>
<accession>A0A1R2BLR7</accession>
<dbReference type="PANTHER" id="PTHR23504:SF15">
    <property type="entry name" value="MAJOR FACILITATOR SUPERFAMILY (MFS) PROFILE DOMAIN-CONTAINING PROTEIN"/>
    <property type="match status" value="1"/>
</dbReference>
<dbReference type="OrthoDB" id="419616at2759"/>
<dbReference type="EMBL" id="MPUH01000559">
    <property type="protein sequence ID" value="OMJ77737.1"/>
    <property type="molecule type" value="Genomic_DNA"/>
</dbReference>
<keyword evidence="4 7" id="KW-1133">Transmembrane helix</keyword>
<reference evidence="8 9" key="1">
    <citation type="submission" date="2016-11" db="EMBL/GenBank/DDBJ databases">
        <title>The macronuclear genome of Stentor coeruleus: a giant cell with tiny introns.</title>
        <authorList>
            <person name="Slabodnick M."/>
            <person name="Ruby J.G."/>
            <person name="Reiff S.B."/>
            <person name="Swart E.C."/>
            <person name="Gosai S."/>
            <person name="Prabakaran S."/>
            <person name="Witkowska E."/>
            <person name="Larue G.E."/>
            <person name="Fisher S."/>
            <person name="Freeman R.M."/>
            <person name="Gunawardena J."/>
            <person name="Chu W."/>
            <person name="Stover N.A."/>
            <person name="Gregory B.D."/>
            <person name="Nowacki M."/>
            <person name="Derisi J."/>
            <person name="Roy S.W."/>
            <person name="Marshall W.F."/>
            <person name="Sood P."/>
        </authorList>
    </citation>
    <scope>NUCLEOTIDE SEQUENCE [LARGE SCALE GENOMIC DNA]</scope>
    <source>
        <strain evidence="8">WM001</strain>
    </source>
</reference>
<feature type="transmembrane region" description="Helical" evidence="7">
    <location>
        <begin position="50"/>
        <end position="71"/>
    </location>
</feature>
<dbReference type="InterPro" id="IPR036259">
    <property type="entry name" value="MFS_trans_sf"/>
</dbReference>
<dbReference type="PANTHER" id="PTHR23504">
    <property type="entry name" value="MAJOR FACILITATOR SUPERFAMILY DOMAIN-CONTAINING PROTEIN 10"/>
    <property type="match status" value="1"/>
</dbReference>
<protein>
    <recommendedName>
        <fullName evidence="10">Major facilitator superfamily (MFS) profile domain-containing protein</fullName>
    </recommendedName>
</protein>
<dbReference type="Proteomes" id="UP000187209">
    <property type="component" value="Unassembled WGS sequence"/>
</dbReference>
<organism evidence="8 9">
    <name type="scientific">Stentor coeruleus</name>
    <dbReference type="NCBI Taxonomy" id="5963"/>
    <lineage>
        <taxon>Eukaryota</taxon>
        <taxon>Sar</taxon>
        <taxon>Alveolata</taxon>
        <taxon>Ciliophora</taxon>
        <taxon>Postciliodesmatophora</taxon>
        <taxon>Heterotrichea</taxon>
        <taxon>Heterotrichida</taxon>
        <taxon>Stentoridae</taxon>
        <taxon>Stentor</taxon>
    </lineage>
</organism>
<feature type="transmembrane region" description="Helical" evidence="7">
    <location>
        <begin position="439"/>
        <end position="460"/>
    </location>
</feature>
<evidence type="ECO:0000256" key="4">
    <source>
        <dbReference type="ARBA" id="ARBA00022989"/>
    </source>
</evidence>
<evidence type="ECO:0000256" key="5">
    <source>
        <dbReference type="ARBA" id="ARBA00023136"/>
    </source>
</evidence>
<evidence type="ECO:0000256" key="3">
    <source>
        <dbReference type="ARBA" id="ARBA00022692"/>
    </source>
</evidence>
<keyword evidence="2" id="KW-0813">Transport</keyword>
<gene>
    <name evidence="8" type="ORF">SteCoe_22606</name>
</gene>
<feature type="transmembrane region" description="Helical" evidence="7">
    <location>
        <begin position="83"/>
        <end position="109"/>
    </location>
</feature>
<evidence type="ECO:0000256" key="6">
    <source>
        <dbReference type="SAM" id="MobiDB-lite"/>
    </source>
</evidence>
<evidence type="ECO:0000256" key="2">
    <source>
        <dbReference type="ARBA" id="ARBA00022448"/>
    </source>
</evidence>
<keyword evidence="5 7" id="KW-0472">Membrane</keyword>
<evidence type="ECO:0000313" key="8">
    <source>
        <dbReference type="EMBL" id="OMJ77737.1"/>
    </source>
</evidence>
<feature type="compositionally biased region" description="Basic and acidic residues" evidence="6">
    <location>
        <begin position="220"/>
        <end position="244"/>
    </location>
</feature>
<evidence type="ECO:0000313" key="9">
    <source>
        <dbReference type="Proteomes" id="UP000187209"/>
    </source>
</evidence>
<proteinExistence type="predicted"/>
<feature type="transmembrane region" description="Helical" evidence="7">
    <location>
        <begin position="146"/>
        <end position="166"/>
    </location>
</feature>
<dbReference type="Gene3D" id="1.20.1250.20">
    <property type="entry name" value="MFS general substrate transporter like domains"/>
    <property type="match status" value="1"/>
</dbReference>
<keyword evidence="3 7" id="KW-0812">Transmembrane</keyword>
<feature type="region of interest" description="Disordered" evidence="6">
    <location>
        <begin position="303"/>
        <end position="327"/>
    </location>
</feature>
<feature type="transmembrane region" description="Helical" evidence="7">
    <location>
        <begin position="511"/>
        <end position="544"/>
    </location>
</feature>
<comment type="subcellular location">
    <subcellularLocation>
        <location evidence="1">Membrane</location>
        <topology evidence="1">Multi-pass membrane protein</topology>
    </subcellularLocation>
</comment>
<feature type="transmembrane region" description="Helical" evidence="7">
    <location>
        <begin position="466"/>
        <end position="490"/>
    </location>
</feature>
<feature type="region of interest" description="Disordered" evidence="6">
    <location>
        <begin position="220"/>
        <end position="247"/>
    </location>
</feature>
<evidence type="ECO:0000256" key="1">
    <source>
        <dbReference type="ARBA" id="ARBA00004141"/>
    </source>
</evidence>
<feature type="transmembrane region" description="Helical" evidence="7">
    <location>
        <begin position="407"/>
        <end position="427"/>
    </location>
</feature>
<evidence type="ECO:0008006" key="10">
    <source>
        <dbReference type="Google" id="ProtNLM"/>
    </source>
</evidence>
<name>A0A1R2BLR7_9CILI</name>
<comment type="caution">
    <text evidence="8">The sequence shown here is derived from an EMBL/GenBank/DDBJ whole genome shotgun (WGS) entry which is preliminary data.</text>
</comment>
<sequence length="564" mass="64203">MNSSMEENGAIEKFIGVYLLILISADGTFLWPLTYFIAQEYIRPSKELTGLYAGLILFAYSLGKFISYKLISTASNACSLKWTMLILSIGSAGSIILLGIFPSYMIILLSRFLSGICSNVQGVTRKFIYRINFIQRGNWDLQSRKILFAVKIGSIIGICISCFLISPEDFLELDSKFVKNRYLLCVLIMFLLEISMVLLVFSIDQEGLKPIPAKKYVELPEKKEGDEEKAPKEQENSKEDKTLEEINQEQPNKKFDFGIFLESESIGNDYLDSQEHICVEEVKYYSPRQFANRPEMLRHPKSARPKFSESIHMPNPEESEVPEEKNPNDVDFKKTHISFIEEEFDPSKIPAPQKSQKPISITPSTEPSETLKFSFIYRAALTFLLSYTIEILPFYYIYDEYTKDPYILGVILSLSILFSSIFKLLFMDMICRKVKFGSLIGYILVLLGILVILVPIVSYFKGHLVIIVIIGGFMMCCGEILAPAGCVMVSDSVPLSLREIYIEKSDMVCMFIRSLGVFLGPFVLALIGVSFHFSLCALFLAVFAWKSMRINGYFQFMNEVPYKL</sequence>
<evidence type="ECO:0000256" key="7">
    <source>
        <dbReference type="SAM" id="Phobius"/>
    </source>
</evidence>
<feature type="transmembrane region" description="Helical" evidence="7">
    <location>
        <begin position="181"/>
        <end position="201"/>
    </location>
</feature>
<keyword evidence="9" id="KW-1185">Reference proteome</keyword>